<comment type="caution">
    <text evidence="2">The sequence shown here is derived from an EMBL/GenBank/DDBJ whole genome shotgun (WGS) entry which is preliminary data.</text>
</comment>
<evidence type="ECO:0008006" key="4">
    <source>
        <dbReference type="Google" id="ProtNLM"/>
    </source>
</evidence>
<dbReference type="EMBL" id="QXFW01007233">
    <property type="protein sequence ID" value="KAE8957500.1"/>
    <property type="molecule type" value="Genomic_DNA"/>
</dbReference>
<keyword evidence="1" id="KW-0732">Signal</keyword>
<protein>
    <recommendedName>
        <fullName evidence="4">Secreted protein</fullName>
    </recommendedName>
</protein>
<reference evidence="2 3" key="1">
    <citation type="submission" date="2018-09" db="EMBL/GenBank/DDBJ databases">
        <title>Genomic investigation of the strawberry pathogen Phytophthora fragariae indicates pathogenicity is determined by transcriptional variation in three key races.</title>
        <authorList>
            <person name="Adams T.M."/>
            <person name="Armitage A.D."/>
            <person name="Sobczyk M.K."/>
            <person name="Bates H.J."/>
            <person name="Dunwell J.M."/>
            <person name="Nellist C.F."/>
            <person name="Harrison R.J."/>
        </authorList>
    </citation>
    <scope>NUCLEOTIDE SEQUENCE [LARGE SCALE GENOMIC DNA]</scope>
    <source>
        <strain evidence="2 3">SCRP245</strain>
    </source>
</reference>
<dbReference type="AlphaFoldDB" id="A0A6A3GLH9"/>
<proteinExistence type="predicted"/>
<gene>
    <name evidence="2" type="ORF">PF011_g31120</name>
</gene>
<evidence type="ECO:0000313" key="3">
    <source>
        <dbReference type="Proteomes" id="UP000460718"/>
    </source>
</evidence>
<name>A0A6A3GLH9_9STRA</name>
<evidence type="ECO:0000256" key="1">
    <source>
        <dbReference type="SAM" id="SignalP"/>
    </source>
</evidence>
<sequence>MPPLSFALVTPPAFLATETLLFCAVLVFEKSPLVHPAYRDCDPLSSGLQLCAWEKAIPCAPSCLVAVLHPGCSS</sequence>
<feature type="chain" id="PRO_5025560653" description="Secreted protein" evidence="1">
    <location>
        <begin position="17"/>
        <end position="74"/>
    </location>
</feature>
<evidence type="ECO:0000313" key="2">
    <source>
        <dbReference type="EMBL" id="KAE8957500.1"/>
    </source>
</evidence>
<organism evidence="2 3">
    <name type="scientific">Phytophthora fragariae</name>
    <dbReference type="NCBI Taxonomy" id="53985"/>
    <lineage>
        <taxon>Eukaryota</taxon>
        <taxon>Sar</taxon>
        <taxon>Stramenopiles</taxon>
        <taxon>Oomycota</taxon>
        <taxon>Peronosporomycetes</taxon>
        <taxon>Peronosporales</taxon>
        <taxon>Peronosporaceae</taxon>
        <taxon>Phytophthora</taxon>
    </lineage>
</organism>
<accession>A0A6A3GLH9</accession>
<feature type="signal peptide" evidence="1">
    <location>
        <begin position="1"/>
        <end position="16"/>
    </location>
</feature>
<dbReference type="Proteomes" id="UP000460718">
    <property type="component" value="Unassembled WGS sequence"/>
</dbReference>